<dbReference type="InterPro" id="IPR012341">
    <property type="entry name" value="6hp_glycosidase-like_sf"/>
</dbReference>
<dbReference type="PANTHER" id="PTHR37469">
    <property type="entry name" value="CELLOBIONIC ACID PHOSPHORYLASE-RELATED"/>
    <property type="match status" value="1"/>
</dbReference>
<dbReference type="Gene3D" id="1.50.10.10">
    <property type="match status" value="1"/>
</dbReference>
<dbReference type="CDD" id="cd11756">
    <property type="entry name" value="GH94N_ChvB_NdvB_1_like"/>
    <property type="match status" value="1"/>
</dbReference>
<dbReference type="OrthoDB" id="9769991at2"/>
<name>A0A366F8H7_9HYPH</name>
<dbReference type="GO" id="GO:0005975">
    <property type="term" value="P:carbohydrate metabolic process"/>
    <property type="evidence" value="ECO:0007669"/>
    <property type="project" value="InterPro"/>
</dbReference>
<dbReference type="Pfam" id="PF06165">
    <property type="entry name" value="GH94_b-supersand"/>
    <property type="match status" value="2"/>
</dbReference>
<feature type="transmembrane region" description="Helical" evidence="3">
    <location>
        <begin position="954"/>
        <end position="975"/>
    </location>
</feature>
<dbReference type="InterPro" id="IPR033432">
    <property type="entry name" value="GH94_catalytic"/>
</dbReference>
<feature type="domain" description="Glycosyl hydrolase 94 supersandwich" evidence="4">
    <location>
        <begin position="1576"/>
        <end position="1845"/>
    </location>
</feature>
<keyword evidence="3" id="KW-0472">Membrane</keyword>
<dbReference type="CDD" id="cd11753">
    <property type="entry name" value="GH94N_ChvB_NdvB_2_like"/>
    <property type="match status" value="1"/>
</dbReference>
<dbReference type="SMART" id="SM01068">
    <property type="entry name" value="CBM_X"/>
    <property type="match status" value="2"/>
</dbReference>
<evidence type="ECO:0000256" key="3">
    <source>
        <dbReference type="SAM" id="Phobius"/>
    </source>
</evidence>
<feature type="domain" description="Glycosyl hydrolase 94 supersandwich" evidence="4">
    <location>
        <begin position="2073"/>
        <end position="2343"/>
    </location>
</feature>
<dbReference type="InterPro" id="IPR052047">
    <property type="entry name" value="GH94_Enzymes"/>
</dbReference>
<evidence type="ECO:0000256" key="2">
    <source>
        <dbReference type="ARBA" id="ARBA00022679"/>
    </source>
</evidence>
<evidence type="ECO:0000313" key="7">
    <source>
        <dbReference type="EMBL" id="RBP10416.1"/>
    </source>
</evidence>
<feature type="transmembrane region" description="Helical" evidence="3">
    <location>
        <begin position="451"/>
        <end position="470"/>
    </location>
</feature>
<dbReference type="EMBL" id="QNRK01000019">
    <property type="protein sequence ID" value="RBP10416.1"/>
    <property type="molecule type" value="Genomic_DNA"/>
</dbReference>
<dbReference type="InterPro" id="IPR037820">
    <property type="entry name" value="GH94N_NdvB"/>
</dbReference>
<feature type="transmembrane region" description="Helical" evidence="3">
    <location>
        <begin position="853"/>
        <end position="875"/>
    </location>
</feature>
<dbReference type="InterPro" id="IPR008928">
    <property type="entry name" value="6-hairpin_glycosidase_sf"/>
</dbReference>
<dbReference type="InterPro" id="IPR037018">
    <property type="entry name" value="GH65_N"/>
</dbReference>
<dbReference type="InterPro" id="IPR019282">
    <property type="entry name" value="Glycoamylase-like_cons_dom"/>
</dbReference>
<gene>
    <name evidence="7" type="ORF">DFR50_11987</name>
</gene>
<keyword evidence="8" id="KW-1185">Reference proteome</keyword>
<dbReference type="RefSeq" id="WP_113890536.1">
    <property type="nucleotide sequence ID" value="NZ_QNRK01000019.1"/>
</dbReference>
<dbReference type="Gene3D" id="1.50.10.140">
    <property type="match status" value="2"/>
</dbReference>
<keyword evidence="2" id="KW-0808">Transferase</keyword>
<comment type="caution">
    <text evidence="7">The sequence shown here is derived from an EMBL/GenBank/DDBJ whole genome shotgun (WGS) entry which is preliminary data.</text>
</comment>
<dbReference type="GO" id="GO:0016757">
    <property type="term" value="F:glycosyltransferase activity"/>
    <property type="evidence" value="ECO:0007669"/>
    <property type="project" value="UniProtKB-KW"/>
</dbReference>
<keyword evidence="1" id="KW-0328">Glycosyltransferase</keyword>
<dbReference type="Pfam" id="PF10091">
    <property type="entry name" value="Glycoamylase"/>
    <property type="match status" value="1"/>
</dbReference>
<reference evidence="7 8" key="1">
    <citation type="submission" date="2018-06" db="EMBL/GenBank/DDBJ databases">
        <title>Genomic Encyclopedia of Type Strains, Phase IV (KMG-IV): sequencing the most valuable type-strain genomes for metagenomic binning, comparative biology and taxonomic classification.</title>
        <authorList>
            <person name="Goeker M."/>
        </authorList>
    </citation>
    <scope>NUCLEOTIDE SEQUENCE [LARGE SCALE GENOMIC DNA]</scope>
    <source>
        <strain evidence="7 8">DSM 24875</strain>
    </source>
</reference>
<evidence type="ECO:0000259" key="4">
    <source>
        <dbReference type="Pfam" id="PF06165"/>
    </source>
</evidence>
<dbReference type="InterPro" id="IPR011013">
    <property type="entry name" value="Gal_mutarotase_sf_dom"/>
</dbReference>
<dbReference type="PANTHER" id="PTHR37469:SF2">
    <property type="entry name" value="CELLOBIONIC ACID PHOSPHORYLASE"/>
    <property type="match status" value="1"/>
</dbReference>
<evidence type="ECO:0000259" key="6">
    <source>
        <dbReference type="Pfam" id="PF17167"/>
    </source>
</evidence>
<feature type="domain" description="Glycoamylase-like" evidence="5">
    <location>
        <begin position="1318"/>
        <end position="1526"/>
    </location>
</feature>
<accession>A0A366F8H7</accession>
<evidence type="ECO:0000256" key="1">
    <source>
        <dbReference type="ARBA" id="ARBA00022676"/>
    </source>
</evidence>
<proteinExistence type="predicted"/>
<feature type="transmembrane region" description="Helical" evidence="3">
    <location>
        <begin position="418"/>
        <end position="439"/>
    </location>
</feature>
<organism evidence="7 8">
    <name type="scientific">Roseiarcus fermentans</name>
    <dbReference type="NCBI Taxonomy" id="1473586"/>
    <lineage>
        <taxon>Bacteria</taxon>
        <taxon>Pseudomonadati</taxon>
        <taxon>Pseudomonadota</taxon>
        <taxon>Alphaproteobacteria</taxon>
        <taxon>Hyphomicrobiales</taxon>
        <taxon>Roseiarcaceae</taxon>
        <taxon>Roseiarcus</taxon>
    </lineage>
</organism>
<evidence type="ECO:0000313" key="8">
    <source>
        <dbReference type="Proteomes" id="UP000253529"/>
    </source>
</evidence>
<dbReference type="Gene3D" id="2.60.420.10">
    <property type="entry name" value="Maltose phosphorylase, domain 3"/>
    <property type="match status" value="1"/>
</dbReference>
<sequence>MNLELTAKPTIPAHRFRGFFKGQSPWDSEKPIREELFSVDRLEAHGKSLAIAQTVASGPTRGRSLTARLAENGAVLLSSYRSIVKAIDDGRQITPAGEWLIDNFHLVERQIRQISTDLPPGYYRQLPKLVTGPFADYPRVFGMAWAFVAHTDSCFDADILVSYVNAYQKAQPLTIGELWAVSITLQIVLIENLRRLAQNLTSSRTARHEADRLADRLLGVNGRASEPASVVFAGRGAKPISEAFAVELVHRLRDQDPRFTPALAWLDERLAKQGLTADSAVREVHRSQGAANVTVRNIVTSLRMIAEVDWQVLFERYCLVDDVLASHCAFHDMDFATRNLYRSAIEDLARRSDHDELEIARLAVAAGQARDPSCEPSEQLRRSDPGYHLLTGGRLAFEASVGLRWFRGWPARRTPRTIFDAYATAILVASAIVLAAPLIALAKLGLGPTPLTILAALGAICAIDAGLALVNRGVAVFIRPVALPGLELRSGVPESLRTLVAVPTLLTTPEDIAEQVERLEIHHLASPEGDLHFALLTDWVDADVEQAEGDQELVSAARDGIARLNRRYGPAPAGPRFLLLHRRRVWNESERRWIGWERKRGKLQELNRLLRGVTDTTFMDTDGAAPSPPINIRYVVTLDSDTRLPRDTVRRLIGKMAHPLNRPRYDAERGAIVEGYAILQPRVTASLPNGGEGSLFQRVFSSSSGIDPYAAAVSEVYQDLFCEGSYAGKGIYDVDAFESVLWGRAPDSTLLSHDLFEGTFARAAFASDVEVVDEFPSRYDVSARRHHRWARGDWQLLPWILGFASNSGARSLKDQLPRIGRWKMIDNLRRTLSAPACVFALAIGWTLPLEPALVWTTFVLATIILPSLIPVISAIPGRRPGAAMSGHLRALGADFRLAATLSALNITFLADQAWLMGDAIARTLWRLFVSRRHLLEWTPAAQSAAAKRLDLQGFAVRMSGAIVLALTALLLAILLGHRSWPVATPIVALWLISPAVARYVSFSSGIETIAKISEGQSLALRQIARRTWRFFETFVTADDNMLPPDNFQEDPSSEVAHRTSPTNIGLYLLCVVCARDFGWIGAAETIERLEATLATMARMPRFRGHFYNWYDTRDLKALEPKYISSVDSGNLAGHLIAIANSCREWRQSPMSGATRRAGIADALALTAEQAVYLRLGRRTQTVTPRQLEDSLAAMTKTLESSSFSEETLAIQLTALACEASIIVDFASAIALERSDGSGADLLYWARANLSAAEAHRSDHESAVETAASRHARLLVLENAFRAMAMAMEFGFLFDRTRQLLSIGFLISDSTLDPNCYDLLASEARLASFFAIAKGDIPARHWFRLGRAETPVTHGTALISWSGSMFEYLMPPLVMRAPARSLLEQTDRLVVLRQIEYGEEIGLPWGISESAYNARDLELTYQYSNFGVPGLGLKRGLGENRVIAPYATGLATMVDPSASAANFERLTAIGARGRYGFYEAVDFTPIRVPEGEPLAIVRAFMAHHQGMTIAGIANAVFDGAMRERFHAEPIVQATELLLQERVPREVASARAWAAEVKSGVRASDADPSGGRRIVSVHQSAPATQLLSNGTYAVMLTAAGSGYSRWGDVAITRWREDATRDDSGSYIFLRDTQSGAVWSAGFQPTGVEPDQYAVDLNEDRVEIVRRDGTLTTTLEVLVSAEDDAEVRRVSIFNAGGRARDIEITSYSELALGPQGADLAHPAFAKMFVETEYLEDFGAILATRRKRTPSEPELWAAHLSVANGEAVGKPEFETDRARFLGRGQGVSAPIAMADTRRLTNSIGAVLDPIFALRRRVRVAARATVRVAFWTMAARTRAALLDCIDKHRDDSAYERATTLAWTQAQVQLHHLGVTPDEAGLFQRLASHVIFAGRDLRPSSNVIRQGSGPQSGLWSLGVSGDLPIMLLRIGEIETLHVARQVLQAHEYWRMKQLAVDLVILNERRSSYAQDLQAAIETLVRASQSRPTPEIDRHLGRVFVLRADLIAPETRSLLVSTARVVLVAQHGSLFDQLERVAGLIEPPRPRKENPLGRPERLAAPRTPALEFFNGLGGFAAAGKEYVTILGPGQSTPAPWINVVANPSFGFQTSAEGGGYTWSANSNENQLTPWSNDPVSDPPGEAFYVRDDRSGDVWSPTAVPIRDPSGVYIARHGRGYSRFEHSAHGVDSDLLQFVPVEGSIKISRLRLTNTSNLARHLSITAYVEWALGASRSATLAFVETERDAETGAIFARNPTSLGFGSRVAFADMRGAQSDWTGDRREFIGRNRTLANPAALSSGSPLSNTVGAALDPCAAMRSKLALQPGGVGEVVFFLGEAATREDARAAILAFRAADLDALEADVARTWDETLSAIEVKTPDRAMDLMLNGWLIYQTLACRIWARSAFYQASGAYGFRDQLQDGMALAAARPDLTREHLLRAAARQFVEGDVQHWWLPHSGQGVRTRISDDRAWLAYTVAQYVETTNDTLVLDELIPFVEGAPLETGETDRFFEPTVSQRSVTLFEHCAIALDASLVVGRHGLPLFGTGDWNDGMNRVGEKGEGESVWLGWFLHAALTGFAQLAQGRNDTRRSETWTAHAAALKEAMEREAWDGGWYRRGYFDDGAPLGSATSEECRIDSIVQSWAVLSGAATPERAARAMAALDKQLIRRDDDLALLFTPPFDKTAPDPGYIRGYPPGVRENGGQYTHAATWSVMAFAALGEGDKAAELFSLLNPINHSRTPADAYRYKVEPYVVCADVYSMAPHVGRGGWTWYTGSAGWLQRAGVESLLGLRLRGPFLSVDPCIPKAWGRYEATMNFRTSRYSIFVENPKGVSRGVIFAAIDGVEISERPLLVPLLDDGGRRRVDVRLG</sequence>
<protein>
    <submittedName>
        <fullName evidence="7">Cyclic beta-1,2-glucan synthetase</fullName>
    </submittedName>
</protein>
<dbReference type="GO" id="GO:0030246">
    <property type="term" value="F:carbohydrate binding"/>
    <property type="evidence" value="ECO:0007669"/>
    <property type="project" value="InterPro"/>
</dbReference>
<evidence type="ECO:0000259" key="5">
    <source>
        <dbReference type="Pfam" id="PF10091"/>
    </source>
</evidence>
<dbReference type="Pfam" id="PF17167">
    <property type="entry name" value="Glyco_hydro_94"/>
    <property type="match status" value="1"/>
</dbReference>
<feature type="domain" description="Glycosyl hydrolase 94 catalytic" evidence="6">
    <location>
        <begin position="2358"/>
        <end position="2781"/>
    </location>
</feature>
<keyword evidence="3" id="KW-0812">Transmembrane</keyword>
<dbReference type="SUPFAM" id="SSF48208">
    <property type="entry name" value="Six-hairpin glycosidases"/>
    <property type="match status" value="1"/>
</dbReference>
<dbReference type="Proteomes" id="UP000253529">
    <property type="component" value="Unassembled WGS sequence"/>
</dbReference>
<dbReference type="SUPFAM" id="SSF74650">
    <property type="entry name" value="Galactose mutarotase-like"/>
    <property type="match status" value="2"/>
</dbReference>
<dbReference type="InterPro" id="IPR010383">
    <property type="entry name" value="Glyco_hydrolase_94_b-supersand"/>
</dbReference>
<dbReference type="InterPro" id="IPR037824">
    <property type="entry name" value="GH94N_2_NdvB"/>
</dbReference>
<keyword evidence="3" id="KW-1133">Transmembrane helix</keyword>
<dbReference type="Gene3D" id="2.70.98.40">
    <property type="entry name" value="Glycoside hydrolase, family 65, N-terminal domain"/>
    <property type="match status" value="2"/>
</dbReference>
<feature type="transmembrane region" description="Helical" evidence="3">
    <location>
        <begin position="828"/>
        <end position="847"/>
    </location>
</feature>